<evidence type="ECO:0000256" key="1">
    <source>
        <dbReference type="ARBA" id="ARBA00006642"/>
    </source>
</evidence>
<name>A0A1I7AZL5_9HYPH</name>
<dbReference type="EC" id="1.17.1.8" evidence="10 13"/>
<keyword evidence="2 13" id="KW-0963">Cytoplasm</keyword>
<evidence type="ECO:0000256" key="8">
    <source>
        <dbReference type="ARBA" id="ARBA00023154"/>
    </source>
</evidence>
<evidence type="ECO:0000256" key="2">
    <source>
        <dbReference type="ARBA" id="ARBA00022490"/>
    </source>
</evidence>
<feature type="binding site" evidence="13">
    <location>
        <begin position="17"/>
        <end position="22"/>
    </location>
    <ligand>
        <name>NAD(+)</name>
        <dbReference type="ChEBI" id="CHEBI:57540"/>
    </ligand>
</feature>
<feature type="binding site" evidence="13">
    <location>
        <begin position="131"/>
        <end position="134"/>
    </location>
    <ligand>
        <name>NAD(+)</name>
        <dbReference type="ChEBI" id="CHEBI:57540"/>
    </ligand>
</feature>
<dbReference type="AlphaFoldDB" id="A0A1I7AZL5"/>
<dbReference type="InterPro" id="IPR000846">
    <property type="entry name" value="DapB_N"/>
</dbReference>
<comment type="function">
    <text evidence="13">Catalyzes the conversion of 4-hydroxy-tetrahydrodipicolinate (HTPA) to tetrahydrodipicolinate.</text>
</comment>
<dbReference type="InterPro" id="IPR036291">
    <property type="entry name" value="NAD(P)-bd_dom_sf"/>
</dbReference>
<dbReference type="GO" id="GO:0005829">
    <property type="term" value="C:cytosol"/>
    <property type="evidence" value="ECO:0007669"/>
    <property type="project" value="TreeGrafter"/>
</dbReference>
<dbReference type="InterPro" id="IPR022663">
    <property type="entry name" value="DapB_C"/>
</dbReference>
<feature type="active site" description="Proton donor" evidence="13">
    <location>
        <position position="168"/>
    </location>
</feature>
<dbReference type="PIRSF" id="PIRSF000161">
    <property type="entry name" value="DHPR"/>
    <property type="match status" value="1"/>
</dbReference>
<dbReference type="UniPathway" id="UPA00034">
    <property type="reaction ID" value="UER00018"/>
</dbReference>
<dbReference type="GO" id="GO:0016726">
    <property type="term" value="F:oxidoreductase activity, acting on CH or CH2 groups, NAD or NADP as acceptor"/>
    <property type="evidence" value="ECO:0007669"/>
    <property type="project" value="UniProtKB-UniRule"/>
</dbReference>
<dbReference type="InterPro" id="IPR023940">
    <property type="entry name" value="DHDPR_bac"/>
</dbReference>
<dbReference type="HAMAP" id="MF_00102">
    <property type="entry name" value="DapB"/>
    <property type="match status" value="1"/>
</dbReference>
<dbReference type="SUPFAM" id="SSF51735">
    <property type="entry name" value="NAD(P)-binding Rossmann-fold domains"/>
    <property type="match status" value="1"/>
</dbReference>
<feature type="active site" description="Proton donor/acceptor" evidence="13">
    <location>
        <position position="164"/>
    </location>
</feature>
<keyword evidence="6 13" id="KW-0560">Oxidoreductase</keyword>
<dbReference type="Gene3D" id="3.30.360.10">
    <property type="entry name" value="Dihydrodipicolinate Reductase, domain 2"/>
    <property type="match status" value="1"/>
</dbReference>
<evidence type="ECO:0000256" key="13">
    <source>
        <dbReference type="HAMAP-Rule" id="MF_00102"/>
    </source>
</evidence>
<dbReference type="FunFam" id="3.30.360.10:FF:000004">
    <property type="entry name" value="4-hydroxy-tetrahydrodipicolinate reductase"/>
    <property type="match status" value="1"/>
</dbReference>
<dbReference type="GO" id="GO:0009089">
    <property type="term" value="P:lysine biosynthetic process via diaminopimelate"/>
    <property type="evidence" value="ECO:0007669"/>
    <property type="project" value="UniProtKB-UniRule"/>
</dbReference>
<dbReference type="GO" id="GO:0008839">
    <property type="term" value="F:4-hydroxy-tetrahydrodipicolinate reductase"/>
    <property type="evidence" value="ECO:0007669"/>
    <property type="project" value="UniProtKB-UniRule"/>
</dbReference>
<dbReference type="GO" id="GO:0019877">
    <property type="term" value="P:diaminopimelate biosynthetic process"/>
    <property type="evidence" value="ECO:0007669"/>
    <property type="project" value="UniProtKB-UniRule"/>
</dbReference>
<protein>
    <recommendedName>
        <fullName evidence="10 13">4-hydroxy-tetrahydrodipicolinate reductase</fullName>
        <shortName evidence="13">HTPA reductase</shortName>
        <ecNumber evidence="10 13">1.17.1.8</ecNumber>
    </recommendedName>
</protein>
<dbReference type="NCBIfam" id="TIGR00036">
    <property type="entry name" value="dapB"/>
    <property type="match status" value="1"/>
</dbReference>
<dbReference type="EMBL" id="FPBD01000003">
    <property type="protein sequence ID" value="SFT80353.1"/>
    <property type="molecule type" value="Genomic_DNA"/>
</dbReference>
<comment type="catalytic activity">
    <reaction evidence="12 13">
        <text>(S)-2,3,4,5-tetrahydrodipicolinate + NAD(+) + H2O = (2S,4S)-4-hydroxy-2,3,4,5-tetrahydrodipicolinate + NADH + H(+)</text>
        <dbReference type="Rhea" id="RHEA:35323"/>
        <dbReference type="ChEBI" id="CHEBI:15377"/>
        <dbReference type="ChEBI" id="CHEBI:15378"/>
        <dbReference type="ChEBI" id="CHEBI:16845"/>
        <dbReference type="ChEBI" id="CHEBI:57540"/>
        <dbReference type="ChEBI" id="CHEBI:57945"/>
        <dbReference type="ChEBI" id="CHEBI:67139"/>
        <dbReference type="EC" id="1.17.1.8"/>
    </reaction>
</comment>
<comment type="catalytic activity">
    <reaction evidence="11 13">
        <text>(S)-2,3,4,5-tetrahydrodipicolinate + NADP(+) + H2O = (2S,4S)-4-hydroxy-2,3,4,5-tetrahydrodipicolinate + NADPH + H(+)</text>
        <dbReference type="Rhea" id="RHEA:35331"/>
        <dbReference type="ChEBI" id="CHEBI:15377"/>
        <dbReference type="ChEBI" id="CHEBI:15378"/>
        <dbReference type="ChEBI" id="CHEBI:16845"/>
        <dbReference type="ChEBI" id="CHEBI:57783"/>
        <dbReference type="ChEBI" id="CHEBI:58349"/>
        <dbReference type="ChEBI" id="CHEBI:67139"/>
        <dbReference type="EC" id="1.17.1.8"/>
    </reaction>
</comment>
<keyword evidence="5 13" id="KW-0220">Diaminopimelate biosynthesis</keyword>
<keyword evidence="4 13" id="KW-0521">NADP</keyword>
<proteinExistence type="inferred from homology"/>
<dbReference type="PROSITE" id="PS01298">
    <property type="entry name" value="DAPB"/>
    <property type="match status" value="1"/>
</dbReference>
<comment type="caution">
    <text evidence="13">Was originally thought to be a dihydrodipicolinate reductase (DHDPR), catalyzing the conversion of dihydrodipicolinate to tetrahydrodipicolinate. However, it was shown in E.coli that the substrate of the enzymatic reaction is not dihydrodipicolinate (DHDP) but in fact (2S,4S)-4-hydroxy-2,3,4,5-tetrahydrodipicolinic acid (HTPA), the product released by the DapA-catalyzed reaction.</text>
</comment>
<dbReference type="PANTHER" id="PTHR20836:SF0">
    <property type="entry name" value="4-HYDROXY-TETRAHYDRODIPICOLINATE REDUCTASE 1, CHLOROPLASTIC-RELATED"/>
    <property type="match status" value="1"/>
</dbReference>
<evidence type="ECO:0000256" key="9">
    <source>
        <dbReference type="ARBA" id="ARBA00037922"/>
    </source>
</evidence>
<evidence type="ECO:0000256" key="10">
    <source>
        <dbReference type="ARBA" id="ARBA00038983"/>
    </source>
</evidence>
<comment type="similarity">
    <text evidence="1 13">Belongs to the DapB family.</text>
</comment>
<feature type="binding site" evidence="13">
    <location>
        <begin position="107"/>
        <end position="109"/>
    </location>
    <ligand>
        <name>NAD(+)</name>
        <dbReference type="ChEBI" id="CHEBI:57540"/>
    </ligand>
</feature>
<keyword evidence="7 13" id="KW-0520">NAD</keyword>
<evidence type="ECO:0000259" key="15">
    <source>
        <dbReference type="Pfam" id="PF05173"/>
    </source>
</evidence>
<dbReference type="Proteomes" id="UP000183371">
    <property type="component" value="Unassembled WGS sequence"/>
</dbReference>
<evidence type="ECO:0000256" key="3">
    <source>
        <dbReference type="ARBA" id="ARBA00022605"/>
    </source>
</evidence>
<evidence type="ECO:0000256" key="11">
    <source>
        <dbReference type="ARBA" id="ARBA00049080"/>
    </source>
</evidence>
<dbReference type="PANTHER" id="PTHR20836">
    <property type="entry name" value="DIHYDRODIPICOLINATE REDUCTASE"/>
    <property type="match status" value="1"/>
</dbReference>
<dbReference type="GO" id="GO:0051287">
    <property type="term" value="F:NAD binding"/>
    <property type="evidence" value="ECO:0007669"/>
    <property type="project" value="UniProtKB-UniRule"/>
</dbReference>
<evidence type="ECO:0000256" key="7">
    <source>
        <dbReference type="ARBA" id="ARBA00023027"/>
    </source>
</evidence>
<evidence type="ECO:0000259" key="14">
    <source>
        <dbReference type="Pfam" id="PF01113"/>
    </source>
</evidence>
<comment type="subunit">
    <text evidence="13">Homotetramer.</text>
</comment>
<evidence type="ECO:0000313" key="17">
    <source>
        <dbReference type="Proteomes" id="UP000183371"/>
    </source>
</evidence>
<keyword evidence="8 13" id="KW-0457">Lysine biosynthesis</keyword>
<comment type="subcellular location">
    <subcellularLocation>
        <location evidence="13">Cytoplasm</location>
    </subcellularLocation>
</comment>
<dbReference type="Gene3D" id="3.40.50.720">
    <property type="entry name" value="NAD(P)-binding Rossmann-like Domain"/>
    <property type="match status" value="1"/>
</dbReference>
<keyword evidence="17" id="KW-1185">Reference proteome</keyword>
<dbReference type="Pfam" id="PF01113">
    <property type="entry name" value="DapB_N"/>
    <property type="match status" value="1"/>
</dbReference>
<feature type="binding site" evidence="13">
    <location>
        <position position="43"/>
    </location>
    <ligand>
        <name>NAD(+)</name>
        <dbReference type="ChEBI" id="CHEBI:57540"/>
    </ligand>
</feature>
<organism evidence="16 17">
    <name type="scientific">Pseudovibrio denitrificans</name>
    <dbReference type="NCBI Taxonomy" id="258256"/>
    <lineage>
        <taxon>Bacteria</taxon>
        <taxon>Pseudomonadati</taxon>
        <taxon>Pseudomonadota</taxon>
        <taxon>Alphaproteobacteria</taxon>
        <taxon>Hyphomicrobiales</taxon>
        <taxon>Stappiaceae</taxon>
        <taxon>Pseudovibrio</taxon>
    </lineage>
</organism>
<keyword evidence="3 13" id="KW-0028">Amino-acid biosynthesis</keyword>
<accession>A0A1I7AZL5</accession>
<evidence type="ECO:0000256" key="4">
    <source>
        <dbReference type="ARBA" id="ARBA00022857"/>
    </source>
</evidence>
<feature type="domain" description="Dihydrodipicolinate reductase C-terminal" evidence="15">
    <location>
        <begin position="137"/>
        <end position="273"/>
    </location>
</feature>
<evidence type="ECO:0000256" key="5">
    <source>
        <dbReference type="ARBA" id="ARBA00022915"/>
    </source>
</evidence>
<evidence type="ECO:0000313" key="16">
    <source>
        <dbReference type="EMBL" id="SFT80353.1"/>
    </source>
</evidence>
<dbReference type="InterPro" id="IPR022664">
    <property type="entry name" value="DapB_N_CS"/>
</dbReference>
<feature type="binding site" evidence="13">
    <location>
        <position position="44"/>
    </location>
    <ligand>
        <name>NADP(+)</name>
        <dbReference type="ChEBI" id="CHEBI:58349"/>
    </ligand>
</feature>
<feature type="binding site" evidence="13">
    <location>
        <begin position="174"/>
        <end position="175"/>
    </location>
    <ligand>
        <name>(S)-2,3,4,5-tetrahydrodipicolinate</name>
        <dbReference type="ChEBI" id="CHEBI:16845"/>
    </ligand>
</feature>
<feature type="domain" description="Dihydrodipicolinate reductase N-terminal" evidence="14">
    <location>
        <begin position="11"/>
        <end position="134"/>
    </location>
</feature>
<comment type="pathway">
    <text evidence="9 13">Amino-acid biosynthesis; L-lysine biosynthesis via DAP pathway; (S)-tetrahydrodipicolinate from L-aspartate: step 4/4.</text>
</comment>
<sequence>MAARGNVMSDMRLVVVGAAGRMGRTLVRTVNEMDGVVVSAAIERENSEFLGKDAGELAECGKLGVAVTSDLDAAFAEADGVLDFTLPEATVAFADAAARHSIVHVIGTTGMTSAQSTELAHAATSARIVKSGNMSLGVNLLAGLVKKAAAALDEDFDIEVLEMHHKHKVDAPSGTALLLGEAAAEGREISLETHSVRSRDGITGERNRGDIGFATLRGGSVVGEHTVMFAGEGERIELSHIATDRQIFARGAVKAAIWAHKQQPGLYSMADVLGLNDE</sequence>
<dbReference type="GO" id="GO:0050661">
    <property type="term" value="F:NADP binding"/>
    <property type="evidence" value="ECO:0007669"/>
    <property type="project" value="UniProtKB-UniRule"/>
</dbReference>
<dbReference type="CDD" id="cd02274">
    <property type="entry name" value="DHDPR_N"/>
    <property type="match status" value="1"/>
</dbReference>
<gene>
    <name evidence="13" type="primary">dapB</name>
    <name evidence="16" type="ORF">SAMN05444141_103497</name>
</gene>
<feature type="binding site" evidence="13">
    <location>
        <position position="165"/>
    </location>
    <ligand>
        <name>(S)-2,3,4,5-tetrahydrodipicolinate</name>
        <dbReference type="ChEBI" id="CHEBI:16845"/>
    </ligand>
</feature>
<evidence type="ECO:0000256" key="12">
    <source>
        <dbReference type="ARBA" id="ARBA00049396"/>
    </source>
</evidence>
<reference evidence="17" key="1">
    <citation type="submission" date="2016-10" db="EMBL/GenBank/DDBJ databases">
        <authorList>
            <person name="Varghese N."/>
            <person name="Submissions S."/>
        </authorList>
    </citation>
    <scope>NUCLEOTIDE SEQUENCE [LARGE SCALE GENOMIC DNA]</scope>
    <source>
        <strain evidence="17">DSM 17465</strain>
    </source>
</reference>
<dbReference type="Pfam" id="PF05173">
    <property type="entry name" value="DapB_C"/>
    <property type="match status" value="1"/>
</dbReference>
<evidence type="ECO:0000256" key="6">
    <source>
        <dbReference type="ARBA" id="ARBA00023002"/>
    </source>
</evidence>
<dbReference type="SUPFAM" id="SSF55347">
    <property type="entry name" value="Glyceraldehyde-3-phosphate dehydrogenase-like, C-terminal domain"/>
    <property type="match status" value="1"/>
</dbReference>